<gene>
    <name evidence="1" type="ORF">F0M18_00350</name>
</gene>
<dbReference type="EMBL" id="VTUX01000001">
    <property type="protein sequence ID" value="KAA1193933.1"/>
    <property type="molecule type" value="Genomic_DNA"/>
</dbReference>
<organism evidence="1 2">
    <name type="scientific">Pseudohalioglobus sediminis</name>
    <dbReference type="NCBI Taxonomy" id="2606449"/>
    <lineage>
        <taxon>Bacteria</taxon>
        <taxon>Pseudomonadati</taxon>
        <taxon>Pseudomonadota</taxon>
        <taxon>Gammaproteobacteria</taxon>
        <taxon>Cellvibrionales</taxon>
        <taxon>Halieaceae</taxon>
        <taxon>Pseudohalioglobus</taxon>
    </lineage>
</organism>
<evidence type="ECO:0000313" key="2">
    <source>
        <dbReference type="Proteomes" id="UP000323708"/>
    </source>
</evidence>
<name>A0A5B0X3S7_9GAMM</name>
<reference evidence="1 2" key="1">
    <citation type="submission" date="2019-09" db="EMBL/GenBank/DDBJ databases">
        <authorList>
            <person name="Chen X.-Y."/>
        </authorList>
    </citation>
    <scope>NUCLEOTIDE SEQUENCE [LARGE SCALE GENOMIC DNA]</scope>
    <source>
        <strain evidence="1 2">NY5</strain>
    </source>
</reference>
<accession>A0A5B0X3S7</accession>
<dbReference type="AlphaFoldDB" id="A0A5B0X3S7"/>
<dbReference type="RefSeq" id="WP_149609402.1">
    <property type="nucleotide sequence ID" value="NZ_VTUX01000001.1"/>
</dbReference>
<dbReference type="Proteomes" id="UP000323708">
    <property type="component" value="Unassembled WGS sequence"/>
</dbReference>
<sequence length="171" mass="19642">MQYTPHEHKHNFSVWAAARATQRGFATVSELRTALDQCGVEQFARQPKKLGSFDEFHRDWCKTICAHLQSGGKANVAYGRAAKLVNVYLKSMVVLPDMDGKAAAIIHPPIDRRLLLSIASDTSVDLRHREVCRRIKWTQLDEDKYFDLVAILKSIIGDKPLWMIEKYWEPF</sequence>
<proteinExistence type="predicted"/>
<comment type="caution">
    <text evidence="1">The sequence shown here is derived from an EMBL/GenBank/DDBJ whole genome shotgun (WGS) entry which is preliminary data.</text>
</comment>
<evidence type="ECO:0000313" key="1">
    <source>
        <dbReference type="EMBL" id="KAA1193933.1"/>
    </source>
</evidence>
<protein>
    <submittedName>
        <fullName evidence="1">Uncharacterized protein</fullName>
    </submittedName>
</protein>
<keyword evidence="2" id="KW-1185">Reference proteome</keyword>